<evidence type="ECO:0000313" key="4">
    <source>
        <dbReference type="Proteomes" id="UP000476332"/>
    </source>
</evidence>
<evidence type="ECO:0000256" key="1">
    <source>
        <dbReference type="SAM" id="MobiDB-lite"/>
    </source>
</evidence>
<keyword evidence="4" id="KW-1185">Reference proteome</keyword>
<proteinExistence type="predicted"/>
<name>A0A6L9MMH8_9HYPH</name>
<dbReference type="AlphaFoldDB" id="A0A6L9MMH8"/>
<dbReference type="InterPro" id="IPR009045">
    <property type="entry name" value="Zn_M74/Hedgehog-like"/>
</dbReference>
<dbReference type="InterPro" id="IPR013230">
    <property type="entry name" value="Peptidase_M15A_C"/>
</dbReference>
<gene>
    <name evidence="3" type="ORF">GTW51_19275</name>
</gene>
<feature type="domain" description="Peptidase M15A C-terminal" evidence="2">
    <location>
        <begin position="331"/>
        <end position="434"/>
    </location>
</feature>
<evidence type="ECO:0000259" key="2">
    <source>
        <dbReference type="Pfam" id="PF08291"/>
    </source>
</evidence>
<dbReference type="Pfam" id="PF08291">
    <property type="entry name" value="Peptidase_M15_3"/>
    <property type="match status" value="1"/>
</dbReference>
<feature type="region of interest" description="Disordered" evidence="1">
    <location>
        <begin position="1"/>
        <end position="46"/>
    </location>
</feature>
<reference evidence="3 4" key="1">
    <citation type="submission" date="2020-01" db="EMBL/GenBank/DDBJ databases">
        <title>Genomes of bacteria type strains.</title>
        <authorList>
            <person name="Chen J."/>
            <person name="Zhu S."/>
            <person name="Chen J."/>
        </authorList>
    </citation>
    <scope>NUCLEOTIDE SEQUENCE [LARGE SCALE GENOMIC DNA]</scope>
    <source>
        <strain evidence="3 4">KCTC 52919</strain>
    </source>
</reference>
<dbReference type="Proteomes" id="UP000476332">
    <property type="component" value="Unassembled WGS sequence"/>
</dbReference>
<evidence type="ECO:0000313" key="3">
    <source>
        <dbReference type="EMBL" id="NDV88836.1"/>
    </source>
</evidence>
<feature type="compositionally biased region" description="Basic residues" evidence="1">
    <location>
        <begin position="20"/>
        <end position="32"/>
    </location>
</feature>
<dbReference type="Gene3D" id="3.30.1380.10">
    <property type="match status" value="1"/>
</dbReference>
<feature type="region of interest" description="Disordered" evidence="1">
    <location>
        <begin position="171"/>
        <end position="216"/>
    </location>
</feature>
<dbReference type="SUPFAM" id="SSF55166">
    <property type="entry name" value="Hedgehog/DD-peptidase"/>
    <property type="match status" value="1"/>
</dbReference>
<feature type="compositionally biased region" description="Low complexity" evidence="1">
    <location>
        <begin position="171"/>
        <end position="198"/>
    </location>
</feature>
<dbReference type="EMBL" id="JAAAMJ010000020">
    <property type="protein sequence ID" value="NDV88836.1"/>
    <property type="molecule type" value="Genomic_DNA"/>
</dbReference>
<protein>
    <submittedName>
        <fullName evidence="3">DUF882 domain-containing protein</fullName>
    </submittedName>
</protein>
<sequence length="449" mass="47348">MVAWPSSSRPTTSPSNCSRRASRRHRPNRGRPCRTPAPGSIERRRLRSPPPFCCRILAIGPQISFTKKVAHSRLRYVPWGSGVEQAPRIRSGKAGPEDLPREGWCPLTTQFAGARAAALRTRLLAAALFATVPVLSSCVSAVDDSSAFGFSNLGADAVAADAAESIAADASASEDAAPAEAAQSAAPEEIVAASQPAAATPPPATAAESTPSLLRPTSVDGKAVAAYAGGSVTEGDQVAALAPSGKETSLFSSLFARSNAKPPVPNADKRKGQRVVLRQEGAPVASGDFALPGVDPTSLFEIGQRASAEDEDLMEDSAMGYQVASLTGMARLSPNGLRVQREDVDTSCFPSQLVGMLRSIERKFGKKVIVTSGYRSPTHNRRVNGATRSQHMGCKAADIVVPDADRFVVAAYARSLPGRGGVGTYCHSAAIHVDVGPQRDWNWRCRQRK</sequence>
<feature type="compositionally biased region" description="Low complexity" evidence="1">
    <location>
        <begin position="1"/>
        <end position="19"/>
    </location>
</feature>
<accession>A0A6L9MMH8</accession>
<comment type="caution">
    <text evidence="3">The sequence shown here is derived from an EMBL/GenBank/DDBJ whole genome shotgun (WGS) entry which is preliminary data.</text>
</comment>
<organism evidence="3 4">
    <name type="scientific">Aurantimonas aggregata</name>
    <dbReference type="NCBI Taxonomy" id="2047720"/>
    <lineage>
        <taxon>Bacteria</taxon>
        <taxon>Pseudomonadati</taxon>
        <taxon>Pseudomonadota</taxon>
        <taxon>Alphaproteobacteria</taxon>
        <taxon>Hyphomicrobiales</taxon>
        <taxon>Aurantimonadaceae</taxon>
        <taxon>Aurantimonas</taxon>
    </lineage>
</organism>